<reference evidence="1 2" key="1">
    <citation type="journal article" date="2010" name="BMC Genomics">
        <title>Genomic sequencing and analyses of Lymantria xylina multiple nucleopolyhedrovirus.</title>
        <authorList>
            <person name="Nai Y.S."/>
            <person name="Wu C.Y."/>
            <person name="Wang T.C."/>
            <person name="Chen Y.R."/>
            <person name="Lau W.H."/>
            <person name="Lo C.F."/>
            <person name="Tsai M.F."/>
            <person name="Wang C.H."/>
        </authorList>
    </citation>
    <scope>NUCLEOTIDE SEQUENCE [LARGE SCALE GENOMIC DNA]</scope>
    <source>
        <strain evidence="1">LyxyMNPV-5</strain>
    </source>
</reference>
<dbReference type="RefSeq" id="YP_003517786.1">
    <property type="nucleotide sequence ID" value="NC_013953.1"/>
</dbReference>
<dbReference type="KEGG" id="vg:8919457"/>
<sequence>MRANRWIKNLSIRLISVLASRLVCMRANRRIKNLFKFILRAVLASRLDLR</sequence>
<accession>D4N283</accession>
<protein>
    <submittedName>
        <fullName evidence="1">ORF46</fullName>
    </submittedName>
</protein>
<organism evidence="1 2">
    <name type="scientific">Lymantria xylina multiple nucleopolyhedrovirus</name>
    <dbReference type="NCBI Taxonomy" id="2847840"/>
    <lineage>
        <taxon>Viruses</taxon>
        <taxon>Viruses incertae sedis</taxon>
        <taxon>Naldaviricetes</taxon>
        <taxon>Lefavirales</taxon>
        <taxon>Baculoviridae</taxon>
        <taxon>Alphabaculovirus</taxon>
        <taxon>Alphabaculovirus lyxylinae</taxon>
        <taxon>Lymantria xylina nucleopolyhedrovirus</taxon>
    </lineage>
</organism>
<name>D4N283_9ABAC</name>
<proteinExistence type="predicted"/>
<evidence type="ECO:0000313" key="1">
    <source>
        <dbReference type="EMBL" id="ADD73755.1"/>
    </source>
</evidence>
<keyword evidence="2" id="KW-1185">Reference proteome</keyword>
<dbReference type="GeneID" id="8919457"/>
<dbReference type="EMBL" id="GQ202541">
    <property type="protein sequence ID" value="ADD73755.1"/>
    <property type="molecule type" value="Genomic_DNA"/>
</dbReference>
<evidence type="ECO:0000313" key="2">
    <source>
        <dbReference type="Proteomes" id="UP000203822"/>
    </source>
</evidence>
<dbReference type="Proteomes" id="UP000203822">
    <property type="component" value="Segment"/>
</dbReference>